<dbReference type="OMA" id="THMLLEW"/>
<dbReference type="InterPro" id="IPR000276">
    <property type="entry name" value="GPCR_Rhodpsn"/>
</dbReference>
<feature type="transmembrane region" description="Helical" evidence="10">
    <location>
        <begin position="226"/>
        <end position="246"/>
    </location>
</feature>
<evidence type="ECO:0000256" key="1">
    <source>
        <dbReference type="ARBA" id="ARBA00004651"/>
    </source>
</evidence>
<evidence type="ECO:0000256" key="9">
    <source>
        <dbReference type="RuleBase" id="RU000688"/>
    </source>
</evidence>
<evidence type="ECO:0000256" key="4">
    <source>
        <dbReference type="ARBA" id="ARBA00022989"/>
    </source>
</evidence>
<keyword evidence="8 9" id="KW-0807">Transducer</keyword>
<dbReference type="PROSITE" id="PS50262">
    <property type="entry name" value="G_PROTEIN_RECEP_F1_2"/>
    <property type="match status" value="1"/>
</dbReference>
<evidence type="ECO:0000256" key="10">
    <source>
        <dbReference type="SAM" id="Phobius"/>
    </source>
</evidence>
<feature type="transmembrane region" description="Helical" evidence="10">
    <location>
        <begin position="132"/>
        <end position="154"/>
    </location>
</feature>
<evidence type="ECO:0000256" key="8">
    <source>
        <dbReference type="ARBA" id="ARBA00023224"/>
    </source>
</evidence>
<dbReference type="CDD" id="cd00637">
    <property type="entry name" value="7tm_classA_rhodopsin-like"/>
    <property type="match status" value="1"/>
</dbReference>
<feature type="transmembrane region" description="Helical" evidence="10">
    <location>
        <begin position="174"/>
        <end position="196"/>
    </location>
</feature>
<evidence type="ECO:0000256" key="7">
    <source>
        <dbReference type="ARBA" id="ARBA00023170"/>
    </source>
</evidence>
<feature type="transmembrane region" description="Helical" evidence="10">
    <location>
        <begin position="20"/>
        <end position="41"/>
    </location>
</feature>
<sequence length="312" mass="35034">MNSSSTEPSELSPVLVALRTTFIICLGVLIIAGNLLSIAVTRHVSDLAESTKVLMITLAVSDLFIGFSTAFGVVASAMDRWPFGRICCQLMPVVQMVVSFMSVFSVVLLNLERYIAVTRPFKYPIWCSRHRILALVLVFLVLSVFNSISLQFIFEIPSEYLDSSAVCFLRMTSKYGGVIFLIVLVILPVSIMIRVYHRLIKISREQARRIDPNRRNANPSFYDNRALKAFLVVTLTLAGCFTPLMLCRSVESLAGVALPGWLEFSAVWLVYCNSALNVFIYCLFKQSYRRRAMGIVSKRLLCCRNSVEPVDI</sequence>
<protein>
    <recommendedName>
        <fullName evidence="11">G-protein coupled receptors family 1 profile domain-containing protein</fullName>
    </recommendedName>
</protein>
<dbReference type="RefSeq" id="XP_038076892.1">
    <property type="nucleotide sequence ID" value="XM_038220964.1"/>
</dbReference>
<dbReference type="OrthoDB" id="9615015at2759"/>
<dbReference type="InterPro" id="IPR050569">
    <property type="entry name" value="TAAR"/>
</dbReference>
<dbReference type="InterPro" id="IPR017452">
    <property type="entry name" value="GPCR_Rhodpsn_7TM"/>
</dbReference>
<evidence type="ECO:0000256" key="3">
    <source>
        <dbReference type="ARBA" id="ARBA00022692"/>
    </source>
</evidence>
<evidence type="ECO:0000313" key="13">
    <source>
        <dbReference type="Proteomes" id="UP000887568"/>
    </source>
</evidence>
<comment type="similarity">
    <text evidence="9">Belongs to the G-protein coupled receptor 1 family.</text>
</comment>
<accession>A0A914BN46</accession>
<dbReference type="GeneID" id="119744814"/>
<organism evidence="12 13">
    <name type="scientific">Patiria miniata</name>
    <name type="common">Bat star</name>
    <name type="synonym">Asterina miniata</name>
    <dbReference type="NCBI Taxonomy" id="46514"/>
    <lineage>
        <taxon>Eukaryota</taxon>
        <taxon>Metazoa</taxon>
        <taxon>Echinodermata</taxon>
        <taxon>Eleutherozoa</taxon>
        <taxon>Asterozoa</taxon>
        <taxon>Asteroidea</taxon>
        <taxon>Valvatacea</taxon>
        <taxon>Valvatida</taxon>
        <taxon>Asterinidae</taxon>
        <taxon>Patiria</taxon>
    </lineage>
</organism>
<feature type="transmembrane region" description="Helical" evidence="10">
    <location>
        <begin position="90"/>
        <end position="111"/>
    </location>
</feature>
<dbReference type="PROSITE" id="PS00237">
    <property type="entry name" value="G_PROTEIN_RECEP_F1_1"/>
    <property type="match status" value="1"/>
</dbReference>
<dbReference type="Gene3D" id="1.20.1070.10">
    <property type="entry name" value="Rhodopsin 7-helix transmembrane proteins"/>
    <property type="match status" value="1"/>
</dbReference>
<keyword evidence="6 10" id="KW-0472">Membrane</keyword>
<keyword evidence="5 9" id="KW-0297">G-protein coupled receptor</keyword>
<dbReference type="Pfam" id="PF00001">
    <property type="entry name" value="7tm_1"/>
    <property type="match status" value="1"/>
</dbReference>
<keyword evidence="4 10" id="KW-1133">Transmembrane helix</keyword>
<name>A0A914BN46_PATMI</name>
<dbReference type="AlphaFoldDB" id="A0A914BN46"/>
<dbReference type="PANTHER" id="PTHR24249">
    <property type="entry name" value="HISTAMINE RECEPTOR-RELATED G-PROTEIN COUPLED RECEPTOR"/>
    <property type="match status" value="1"/>
</dbReference>
<dbReference type="GO" id="GO:0004930">
    <property type="term" value="F:G protein-coupled receptor activity"/>
    <property type="evidence" value="ECO:0007669"/>
    <property type="project" value="UniProtKB-KW"/>
</dbReference>
<keyword evidence="13" id="KW-1185">Reference proteome</keyword>
<keyword evidence="2" id="KW-1003">Cell membrane</keyword>
<evidence type="ECO:0000313" key="12">
    <source>
        <dbReference type="EnsemblMetazoa" id="XP_038076892.1"/>
    </source>
</evidence>
<dbReference type="EnsemblMetazoa" id="XM_038220964.1">
    <property type="protein sequence ID" value="XP_038076892.1"/>
    <property type="gene ID" value="LOC119744814"/>
</dbReference>
<comment type="subcellular location">
    <subcellularLocation>
        <location evidence="1">Cell membrane</location>
        <topology evidence="1">Multi-pass membrane protein</topology>
    </subcellularLocation>
</comment>
<evidence type="ECO:0000256" key="5">
    <source>
        <dbReference type="ARBA" id="ARBA00023040"/>
    </source>
</evidence>
<keyword evidence="3 9" id="KW-0812">Transmembrane</keyword>
<dbReference type="PRINTS" id="PR00237">
    <property type="entry name" value="GPCRRHODOPSN"/>
</dbReference>
<dbReference type="SUPFAM" id="SSF81321">
    <property type="entry name" value="Family A G protein-coupled receptor-like"/>
    <property type="match status" value="1"/>
</dbReference>
<keyword evidence="7 9" id="KW-0675">Receptor</keyword>
<feature type="transmembrane region" description="Helical" evidence="10">
    <location>
        <begin position="266"/>
        <end position="284"/>
    </location>
</feature>
<evidence type="ECO:0000256" key="6">
    <source>
        <dbReference type="ARBA" id="ARBA00023136"/>
    </source>
</evidence>
<evidence type="ECO:0000259" key="11">
    <source>
        <dbReference type="PROSITE" id="PS50262"/>
    </source>
</evidence>
<proteinExistence type="inferred from homology"/>
<dbReference type="Proteomes" id="UP000887568">
    <property type="component" value="Unplaced"/>
</dbReference>
<dbReference type="GO" id="GO:0005886">
    <property type="term" value="C:plasma membrane"/>
    <property type="evidence" value="ECO:0007669"/>
    <property type="project" value="UniProtKB-SubCell"/>
</dbReference>
<feature type="transmembrane region" description="Helical" evidence="10">
    <location>
        <begin position="53"/>
        <end position="78"/>
    </location>
</feature>
<reference evidence="12" key="1">
    <citation type="submission" date="2022-11" db="UniProtKB">
        <authorList>
            <consortium name="EnsemblMetazoa"/>
        </authorList>
    </citation>
    <scope>IDENTIFICATION</scope>
</reference>
<feature type="domain" description="G-protein coupled receptors family 1 profile" evidence="11">
    <location>
        <begin position="33"/>
        <end position="281"/>
    </location>
</feature>
<evidence type="ECO:0000256" key="2">
    <source>
        <dbReference type="ARBA" id="ARBA00022475"/>
    </source>
</evidence>